<dbReference type="Proteomes" id="UP001454036">
    <property type="component" value="Unassembled WGS sequence"/>
</dbReference>
<keyword evidence="3" id="KW-1185">Reference proteome</keyword>
<evidence type="ECO:0000313" key="2">
    <source>
        <dbReference type="EMBL" id="GAA0140718.1"/>
    </source>
</evidence>
<protein>
    <submittedName>
        <fullName evidence="2">Uncharacterized protein</fullName>
    </submittedName>
</protein>
<feature type="compositionally biased region" description="Basic and acidic residues" evidence="1">
    <location>
        <begin position="161"/>
        <end position="173"/>
    </location>
</feature>
<gene>
    <name evidence="2" type="ORF">LIER_02016</name>
</gene>
<evidence type="ECO:0000313" key="3">
    <source>
        <dbReference type="Proteomes" id="UP001454036"/>
    </source>
</evidence>
<evidence type="ECO:0000256" key="1">
    <source>
        <dbReference type="SAM" id="MobiDB-lite"/>
    </source>
</evidence>
<dbReference type="EMBL" id="BAABME010000210">
    <property type="protein sequence ID" value="GAA0140718.1"/>
    <property type="molecule type" value="Genomic_DNA"/>
</dbReference>
<sequence>MDGGDNEPFNQPNYAEESIRELKRKLKDFDYEEDETELEVGLHTKSESNCEPEFDDNGDLRQRSQIDVDILFGMEMDGFDANELEREVVVAREREQQPPESESEEENVSTAKKPSTPWYTGRKKTSKNTKNKIFGTYARYDKELREHRKMNPEIEEEDSLDGSHDILDDHEGE</sequence>
<comment type="caution">
    <text evidence="2">The sequence shown here is derived from an EMBL/GenBank/DDBJ whole genome shotgun (WGS) entry which is preliminary data.</text>
</comment>
<feature type="compositionally biased region" description="Basic and acidic residues" evidence="1">
    <location>
        <begin position="143"/>
        <end position="152"/>
    </location>
</feature>
<proteinExistence type="predicted"/>
<dbReference type="AlphaFoldDB" id="A0AAV3NSI0"/>
<organism evidence="2 3">
    <name type="scientific">Lithospermum erythrorhizon</name>
    <name type="common">Purple gromwell</name>
    <name type="synonym">Lithospermum officinale var. erythrorhizon</name>
    <dbReference type="NCBI Taxonomy" id="34254"/>
    <lineage>
        <taxon>Eukaryota</taxon>
        <taxon>Viridiplantae</taxon>
        <taxon>Streptophyta</taxon>
        <taxon>Embryophyta</taxon>
        <taxon>Tracheophyta</taxon>
        <taxon>Spermatophyta</taxon>
        <taxon>Magnoliopsida</taxon>
        <taxon>eudicotyledons</taxon>
        <taxon>Gunneridae</taxon>
        <taxon>Pentapetalae</taxon>
        <taxon>asterids</taxon>
        <taxon>lamiids</taxon>
        <taxon>Boraginales</taxon>
        <taxon>Boraginaceae</taxon>
        <taxon>Boraginoideae</taxon>
        <taxon>Lithospermeae</taxon>
        <taxon>Lithospermum</taxon>
    </lineage>
</organism>
<feature type="region of interest" description="Disordered" evidence="1">
    <location>
        <begin position="92"/>
        <end position="131"/>
    </location>
</feature>
<name>A0AAV3NSI0_LITER</name>
<accession>A0AAV3NSI0</accession>
<feature type="region of interest" description="Disordered" evidence="1">
    <location>
        <begin position="38"/>
        <end position="61"/>
    </location>
</feature>
<reference evidence="2 3" key="1">
    <citation type="submission" date="2024-01" db="EMBL/GenBank/DDBJ databases">
        <title>The complete chloroplast genome sequence of Lithospermum erythrorhizon: insights into the phylogenetic relationship among Boraginaceae species and the maternal lineages of purple gromwells.</title>
        <authorList>
            <person name="Okada T."/>
            <person name="Watanabe K."/>
        </authorList>
    </citation>
    <scope>NUCLEOTIDE SEQUENCE [LARGE SCALE GENOMIC DNA]</scope>
</reference>
<feature type="compositionally biased region" description="Basic residues" evidence="1">
    <location>
        <begin position="121"/>
        <end position="130"/>
    </location>
</feature>
<feature type="region of interest" description="Disordered" evidence="1">
    <location>
        <begin position="143"/>
        <end position="173"/>
    </location>
</feature>